<reference evidence="6 7" key="1">
    <citation type="submission" date="2011-05" db="EMBL/GenBank/DDBJ databases">
        <title>Complete sequence of chromosome of Frankia symbiont of Datisca glomerata.</title>
        <authorList>
            <consortium name="US DOE Joint Genome Institute"/>
            <person name="Lucas S."/>
            <person name="Han J."/>
            <person name="Lapidus A."/>
            <person name="Cheng J.-F."/>
            <person name="Goodwin L."/>
            <person name="Pitluck S."/>
            <person name="Peters L."/>
            <person name="Mikhailova N."/>
            <person name="Chertkov O."/>
            <person name="Teshima H."/>
            <person name="Han C."/>
            <person name="Tapia R."/>
            <person name="Land M."/>
            <person name="Hauser L."/>
            <person name="Kyrpides N."/>
            <person name="Ivanova N."/>
            <person name="Pagani I."/>
            <person name="Berry A."/>
            <person name="Pawlowski K."/>
            <person name="Persson T."/>
            <person name="Vanden Heuvel B."/>
            <person name="Benson D."/>
            <person name="Woyke T."/>
        </authorList>
    </citation>
    <scope>NUCLEOTIDE SEQUENCE [LARGE SCALE GENOMIC DNA]</scope>
    <source>
        <strain evidence="7">4085684</strain>
    </source>
</reference>
<dbReference type="HOGENOM" id="CLU_026974_1_2_11"/>
<name>F8AXA5_9ACTN</name>
<evidence type="ECO:0000256" key="3">
    <source>
        <dbReference type="ARBA" id="ARBA00022729"/>
    </source>
</evidence>
<protein>
    <submittedName>
        <fullName evidence="6">Extracellular solute-binding protein family 1</fullName>
    </submittedName>
</protein>
<keyword evidence="2" id="KW-0813">Transport</keyword>
<dbReference type="eggNOG" id="COG0687">
    <property type="taxonomic scope" value="Bacteria"/>
</dbReference>
<proteinExistence type="predicted"/>
<dbReference type="GO" id="GO:0019808">
    <property type="term" value="F:polyamine binding"/>
    <property type="evidence" value="ECO:0007669"/>
    <property type="project" value="InterPro"/>
</dbReference>
<dbReference type="PRINTS" id="PR00909">
    <property type="entry name" value="SPERMDNBNDNG"/>
</dbReference>
<gene>
    <name evidence="6" type="ordered locus">FsymDg_0953</name>
</gene>
<dbReference type="CDD" id="cd13590">
    <property type="entry name" value="PBP2_PotD_PotF_like"/>
    <property type="match status" value="1"/>
</dbReference>
<feature type="region of interest" description="Disordered" evidence="5">
    <location>
        <begin position="1"/>
        <end position="47"/>
    </location>
</feature>
<accession>F8AXA5</accession>
<evidence type="ECO:0000313" key="6">
    <source>
        <dbReference type="EMBL" id="AEH08458.1"/>
    </source>
</evidence>
<sequence length="462" mass="50291">MTPSSGGSAADTPDRGRCDPCHPALLRGLTMPRTSTRRGAHRRPVAGRSGIGRREFLGLAGLGLSGALAGGGALLAACSKEHPAPPPLPPEPSPLPARGIAEYWTGRTPAGHFDFANWPLYIDTSPGQPNSHPTLDVFTSTTGITVSYREVIENDESFYAGIRPLLEASRPTGYDLMVIPNGQVLADLIRRNHLAPLDAGRLPAFFANADESVVNPSYDPNNRFTVAWQSGITGIAYDPNRTGREINSFRDLFDPAFAGRVGMFGDARDLPNFTLVGMGITPETSTPADWQKAAELLRRQRDARIVRDYYQQDYIEPLKKGDIWLSMAWSGDIFQANSEGADLRFVIPAEGGILWTDSMCIPITAPHPVDAITFMNFVYQTDIAAKLAEGINYITPVPFARDKIIRDAGAASGPAQAQLVATADSPLVFPVRSDLSRLRRYRVLSRLEAVGWNSLFQSVYQP</sequence>
<dbReference type="SUPFAM" id="SSF53850">
    <property type="entry name" value="Periplasmic binding protein-like II"/>
    <property type="match status" value="1"/>
</dbReference>
<dbReference type="AlphaFoldDB" id="F8AXA5"/>
<dbReference type="Gene3D" id="3.40.190.10">
    <property type="entry name" value="Periplasmic binding protein-like II"/>
    <property type="match status" value="2"/>
</dbReference>
<organism evidence="6 7">
    <name type="scientific">Candidatus Protofrankia datiscae</name>
    <dbReference type="NCBI Taxonomy" id="2716812"/>
    <lineage>
        <taxon>Bacteria</taxon>
        <taxon>Bacillati</taxon>
        <taxon>Actinomycetota</taxon>
        <taxon>Actinomycetes</taxon>
        <taxon>Frankiales</taxon>
        <taxon>Frankiaceae</taxon>
        <taxon>Protofrankia</taxon>
    </lineage>
</organism>
<feature type="compositionally biased region" description="Basic residues" evidence="5">
    <location>
        <begin position="35"/>
        <end position="45"/>
    </location>
</feature>
<dbReference type="GO" id="GO:0015846">
    <property type="term" value="P:polyamine transport"/>
    <property type="evidence" value="ECO:0007669"/>
    <property type="project" value="InterPro"/>
</dbReference>
<keyword evidence="7" id="KW-1185">Reference proteome</keyword>
<dbReference type="STRING" id="656024.FsymDg_0953"/>
<comment type="subcellular location">
    <subcellularLocation>
        <location evidence="1">Periplasm</location>
    </subcellularLocation>
</comment>
<dbReference type="EMBL" id="CP002801">
    <property type="protein sequence ID" value="AEH08458.1"/>
    <property type="molecule type" value="Genomic_DNA"/>
</dbReference>
<dbReference type="Pfam" id="PF13343">
    <property type="entry name" value="SBP_bac_6"/>
    <property type="match status" value="1"/>
</dbReference>
<dbReference type="RefSeq" id="WP_013872436.1">
    <property type="nucleotide sequence ID" value="NC_015656.1"/>
</dbReference>
<evidence type="ECO:0000256" key="4">
    <source>
        <dbReference type="ARBA" id="ARBA00022764"/>
    </source>
</evidence>
<dbReference type="InterPro" id="IPR001188">
    <property type="entry name" value="Sperm_putr-bd"/>
</dbReference>
<dbReference type="GO" id="GO:0042597">
    <property type="term" value="C:periplasmic space"/>
    <property type="evidence" value="ECO:0007669"/>
    <property type="project" value="UniProtKB-SubCell"/>
</dbReference>
<keyword evidence="3" id="KW-0732">Signal</keyword>
<dbReference type="PANTHER" id="PTHR30222">
    <property type="entry name" value="SPERMIDINE/PUTRESCINE-BINDING PERIPLASMIC PROTEIN"/>
    <property type="match status" value="1"/>
</dbReference>
<evidence type="ECO:0000256" key="2">
    <source>
        <dbReference type="ARBA" id="ARBA00022448"/>
    </source>
</evidence>
<dbReference type="KEGG" id="fsy:FsymDg_0953"/>
<keyword evidence="4" id="KW-0574">Periplasm</keyword>
<dbReference type="PANTHER" id="PTHR30222:SF17">
    <property type="entry name" value="SPERMIDINE_PUTRESCINE-BINDING PERIPLASMIC PROTEIN"/>
    <property type="match status" value="1"/>
</dbReference>
<evidence type="ECO:0000256" key="1">
    <source>
        <dbReference type="ARBA" id="ARBA00004418"/>
    </source>
</evidence>
<dbReference type="Proteomes" id="UP000001549">
    <property type="component" value="Chromosome"/>
</dbReference>
<evidence type="ECO:0000256" key="5">
    <source>
        <dbReference type="SAM" id="MobiDB-lite"/>
    </source>
</evidence>
<evidence type="ECO:0000313" key="7">
    <source>
        <dbReference type="Proteomes" id="UP000001549"/>
    </source>
</evidence>